<dbReference type="Proteomes" id="UP001154252">
    <property type="component" value="Unassembled WGS sequence"/>
</dbReference>
<evidence type="ECO:0000256" key="1">
    <source>
        <dbReference type="SAM" id="MobiDB-lite"/>
    </source>
</evidence>
<keyword evidence="3" id="KW-1185">Reference proteome</keyword>
<protein>
    <submittedName>
        <fullName evidence="2">Uncharacterized protein</fullName>
    </submittedName>
</protein>
<evidence type="ECO:0000313" key="2">
    <source>
        <dbReference type="EMBL" id="CAG8880630.1"/>
    </source>
</evidence>
<comment type="caution">
    <text evidence="2">The sequence shown here is derived from an EMBL/GenBank/DDBJ whole genome shotgun (WGS) entry which is preliminary data.</text>
</comment>
<reference evidence="2" key="1">
    <citation type="submission" date="2021-07" db="EMBL/GenBank/DDBJ databases">
        <authorList>
            <person name="Branca A.L. A."/>
        </authorList>
    </citation>
    <scope>NUCLEOTIDE SEQUENCE</scope>
</reference>
<proteinExistence type="predicted"/>
<accession>A0A9W4K0V7</accession>
<gene>
    <name evidence="2" type="ORF">PEGY_LOCUS64</name>
</gene>
<feature type="non-terminal residue" evidence="2">
    <location>
        <position position="85"/>
    </location>
</feature>
<dbReference type="AlphaFoldDB" id="A0A9W4K0V7"/>
<dbReference type="EMBL" id="CAJVRC010000108">
    <property type="protein sequence ID" value="CAG8880630.1"/>
    <property type="molecule type" value="Genomic_DNA"/>
</dbReference>
<name>A0A9W4K0V7_9EURO</name>
<organism evidence="2 3">
    <name type="scientific">Penicillium egyptiacum</name>
    <dbReference type="NCBI Taxonomy" id="1303716"/>
    <lineage>
        <taxon>Eukaryota</taxon>
        <taxon>Fungi</taxon>
        <taxon>Dikarya</taxon>
        <taxon>Ascomycota</taxon>
        <taxon>Pezizomycotina</taxon>
        <taxon>Eurotiomycetes</taxon>
        <taxon>Eurotiomycetidae</taxon>
        <taxon>Eurotiales</taxon>
        <taxon>Aspergillaceae</taxon>
        <taxon>Penicillium</taxon>
    </lineage>
</organism>
<feature type="non-terminal residue" evidence="2">
    <location>
        <position position="1"/>
    </location>
</feature>
<dbReference type="OrthoDB" id="4372405at2759"/>
<sequence length="85" mass="9475">STNTDAYADADSVYNTSFSSSRSTPDLDYAHLRARLHQEEQAVQALIEQTDHRPAQHSTARTNIADPPIHQFGIPPPHWRPAEVA</sequence>
<feature type="region of interest" description="Disordered" evidence="1">
    <location>
        <begin position="51"/>
        <end position="85"/>
    </location>
</feature>
<evidence type="ECO:0000313" key="3">
    <source>
        <dbReference type="Proteomes" id="UP001154252"/>
    </source>
</evidence>